<dbReference type="WBParaSite" id="ES5_v2.g19496.t1">
    <property type="protein sequence ID" value="ES5_v2.g19496.t1"/>
    <property type="gene ID" value="ES5_v2.g19496"/>
</dbReference>
<accession>A0AC34FQ24</accession>
<evidence type="ECO:0000313" key="1">
    <source>
        <dbReference type="Proteomes" id="UP000887579"/>
    </source>
</evidence>
<sequence>MASLNPDILEEIVSQFNMWTMEDGEKSVAAIKKFMLSGKEPYQAVLRYFSSVDSVAIDSFKLRIYIKRLVVHKDFNNDSNLYIFPFDFPFLDDILKAVMKSNTKLQVESYPFSNSGKRVLTMLLQKDLKFISLDSGRILPSDYYEFFKNECKFGNARLTLCCTKNPIPDVCFINILNALLGNLNF</sequence>
<reference evidence="2" key="1">
    <citation type="submission" date="2022-11" db="UniProtKB">
        <authorList>
            <consortium name="WormBaseParasite"/>
        </authorList>
    </citation>
    <scope>IDENTIFICATION</scope>
</reference>
<name>A0AC34FQ24_9BILA</name>
<dbReference type="Proteomes" id="UP000887579">
    <property type="component" value="Unplaced"/>
</dbReference>
<proteinExistence type="predicted"/>
<organism evidence="1 2">
    <name type="scientific">Panagrolaimus sp. ES5</name>
    <dbReference type="NCBI Taxonomy" id="591445"/>
    <lineage>
        <taxon>Eukaryota</taxon>
        <taxon>Metazoa</taxon>
        <taxon>Ecdysozoa</taxon>
        <taxon>Nematoda</taxon>
        <taxon>Chromadorea</taxon>
        <taxon>Rhabditida</taxon>
        <taxon>Tylenchina</taxon>
        <taxon>Panagrolaimomorpha</taxon>
        <taxon>Panagrolaimoidea</taxon>
        <taxon>Panagrolaimidae</taxon>
        <taxon>Panagrolaimus</taxon>
    </lineage>
</organism>
<evidence type="ECO:0000313" key="2">
    <source>
        <dbReference type="WBParaSite" id="ES5_v2.g19496.t1"/>
    </source>
</evidence>
<protein>
    <submittedName>
        <fullName evidence="2">Uncharacterized protein</fullName>
    </submittedName>
</protein>